<gene>
    <name evidence="1" type="ORF">N0F65_007260</name>
</gene>
<evidence type="ECO:0000313" key="1">
    <source>
        <dbReference type="EMBL" id="DAZ97919.1"/>
    </source>
</evidence>
<reference evidence="1" key="1">
    <citation type="submission" date="2022-11" db="EMBL/GenBank/DDBJ databases">
        <authorList>
            <person name="Morgan W.R."/>
            <person name="Tartar A."/>
        </authorList>
    </citation>
    <scope>NUCLEOTIDE SEQUENCE</scope>
    <source>
        <strain evidence="1">ARSEF 373</strain>
    </source>
</reference>
<accession>A0AAV2YZH9</accession>
<dbReference type="EMBL" id="DAKRPA010000121">
    <property type="protein sequence ID" value="DAZ97919.1"/>
    <property type="molecule type" value="Genomic_DNA"/>
</dbReference>
<dbReference type="AlphaFoldDB" id="A0AAV2YZH9"/>
<organism evidence="1 2">
    <name type="scientific">Lagenidium giganteum</name>
    <dbReference type="NCBI Taxonomy" id="4803"/>
    <lineage>
        <taxon>Eukaryota</taxon>
        <taxon>Sar</taxon>
        <taxon>Stramenopiles</taxon>
        <taxon>Oomycota</taxon>
        <taxon>Peronosporomycetes</taxon>
        <taxon>Pythiales</taxon>
        <taxon>Pythiaceae</taxon>
    </lineage>
</organism>
<protein>
    <submittedName>
        <fullName evidence="1">Uncharacterized protein</fullName>
    </submittedName>
</protein>
<proteinExistence type="predicted"/>
<reference evidence="1" key="2">
    <citation type="journal article" date="2023" name="Microbiol Resour">
        <title>Decontamination and Annotation of the Draft Genome Sequence of the Oomycete Lagenidium giganteum ARSEF 373.</title>
        <authorList>
            <person name="Morgan W.R."/>
            <person name="Tartar A."/>
        </authorList>
    </citation>
    <scope>NUCLEOTIDE SEQUENCE</scope>
    <source>
        <strain evidence="1">ARSEF 373</strain>
    </source>
</reference>
<dbReference type="Proteomes" id="UP001146120">
    <property type="component" value="Unassembled WGS sequence"/>
</dbReference>
<keyword evidence="2" id="KW-1185">Reference proteome</keyword>
<name>A0AAV2YZH9_9STRA</name>
<comment type="caution">
    <text evidence="1">The sequence shown here is derived from an EMBL/GenBank/DDBJ whole genome shotgun (WGS) entry which is preliminary data.</text>
</comment>
<sequence length="21" mass="2523">MFKLLLTIEASPFHIDSFWVK</sequence>
<evidence type="ECO:0000313" key="2">
    <source>
        <dbReference type="Proteomes" id="UP001146120"/>
    </source>
</evidence>